<dbReference type="InterPro" id="IPR007318">
    <property type="entry name" value="Phopholipid_MeTrfase"/>
</dbReference>
<dbReference type="Proteomes" id="UP000183894">
    <property type="component" value="Unassembled WGS sequence"/>
</dbReference>
<protein>
    <submittedName>
        <fullName evidence="6">Phospholipid methyltransferase</fullName>
    </submittedName>
</protein>
<dbReference type="GO" id="GO:0032259">
    <property type="term" value="P:methylation"/>
    <property type="evidence" value="ECO:0007669"/>
    <property type="project" value="UniProtKB-KW"/>
</dbReference>
<name>A0A1H7HYN8_HALLR</name>
<dbReference type="EMBL" id="FOAD01000001">
    <property type="protein sequence ID" value="SEK55278.1"/>
    <property type="molecule type" value="Genomic_DNA"/>
</dbReference>
<evidence type="ECO:0000313" key="7">
    <source>
        <dbReference type="Proteomes" id="UP000183894"/>
    </source>
</evidence>
<keyword evidence="6" id="KW-0808">Transferase</keyword>
<comment type="subcellular location">
    <subcellularLocation>
        <location evidence="1">Endomembrane system</location>
        <topology evidence="1">Multi-pass membrane protein</topology>
    </subcellularLocation>
</comment>
<dbReference type="OrthoDB" id="358856at2157"/>
<dbReference type="Pfam" id="PF04191">
    <property type="entry name" value="PEMT"/>
    <property type="match status" value="1"/>
</dbReference>
<dbReference type="GO" id="GO:0008168">
    <property type="term" value="F:methyltransferase activity"/>
    <property type="evidence" value="ECO:0007669"/>
    <property type="project" value="UniProtKB-KW"/>
</dbReference>
<dbReference type="RefSeq" id="WP_083405235.1">
    <property type="nucleotide sequence ID" value="NZ_FOAD01000001.1"/>
</dbReference>
<feature type="transmembrane region" description="Helical" evidence="5">
    <location>
        <begin position="34"/>
        <end position="54"/>
    </location>
</feature>
<gene>
    <name evidence="6" type="ORF">SAMN04488691_101727</name>
</gene>
<keyword evidence="4 5" id="KW-0472">Membrane</keyword>
<reference evidence="6 7" key="1">
    <citation type="submission" date="2016-10" db="EMBL/GenBank/DDBJ databases">
        <authorList>
            <person name="de Groot N.N."/>
        </authorList>
    </citation>
    <scope>NUCLEOTIDE SEQUENCE [LARGE SCALE GENOMIC DNA]</scope>
    <source>
        <strain evidence="6 7">CDM_5</strain>
    </source>
</reference>
<keyword evidence="6" id="KW-0489">Methyltransferase</keyword>
<accession>A0A1H7HYN8</accession>
<organism evidence="6 7">
    <name type="scientific">Haloferax larsenii</name>
    <dbReference type="NCBI Taxonomy" id="302484"/>
    <lineage>
        <taxon>Archaea</taxon>
        <taxon>Methanobacteriati</taxon>
        <taxon>Methanobacteriota</taxon>
        <taxon>Stenosarchaea group</taxon>
        <taxon>Halobacteria</taxon>
        <taxon>Halobacteriales</taxon>
        <taxon>Haloferacaceae</taxon>
        <taxon>Haloferax</taxon>
    </lineage>
</organism>
<sequence>MLHAAAAVILAAVAWALAVPALGDGSWIGVTDTAWFWTGLGIGIVHQLYVWLAFRGQLGWGILTRWFGERDLTVHALLFFPMLIARPVVVVAAGLADPFTLALPRWLELVFGVGLLVPALYTGWSIVRYFGLKRALGGDHFRGTFREIPLVDEGAFRWTPNAMYTFAFLGLWSVAFLLSSHVALVVALFQHAFVWAHYLGTERPDMELIYGDN</sequence>
<evidence type="ECO:0000256" key="3">
    <source>
        <dbReference type="ARBA" id="ARBA00022989"/>
    </source>
</evidence>
<evidence type="ECO:0000256" key="5">
    <source>
        <dbReference type="SAM" id="Phobius"/>
    </source>
</evidence>
<feature type="transmembrane region" description="Helical" evidence="5">
    <location>
        <begin position="74"/>
        <end position="94"/>
    </location>
</feature>
<proteinExistence type="predicted"/>
<feature type="transmembrane region" description="Helical" evidence="5">
    <location>
        <begin position="166"/>
        <end position="189"/>
    </location>
</feature>
<evidence type="ECO:0000256" key="2">
    <source>
        <dbReference type="ARBA" id="ARBA00022692"/>
    </source>
</evidence>
<dbReference type="GO" id="GO:0012505">
    <property type="term" value="C:endomembrane system"/>
    <property type="evidence" value="ECO:0007669"/>
    <property type="project" value="UniProtKB-SubCell"/>
</dbReference>
<dbReference type="AlphaFoldDB" id="A0A1H7HYN8"/>
<feature type="transmembrane region" description="Helical" evidence="5">
    <location>
        <begin position="106"/>
        <end position="127"/>
    </location>
</feature>
<evidence type="ECO:0000256" key="1">
    <source>
        <dbReference type="ARBA" id="ARBA00004127"/>
    </source>
</evidence>
<dbReference type="Gene3D" id="1.20.120.1630">
    <property type="match status" value="1"/>
</dbReference>
<evidence type="ECO:0000256" key="4">
    <source>
        <dbReference type="ARBA" id="ARBA00023136"/>
    </source>
</evidence>
<keyword evidence="2 5" id="KW-0812">Transmembrane</keyword>
<keyword evidence="3 5" id="KW-1133">Transmembrane helix</keyword>
<evidence type="ECO:0000313" key="6">
    <source>
        <dbReference type="EMBL" id="SEK55278.1"/>
    </source>
</evidence>